<dbReference type="CTD" id="42927"/>
<organism evidence="3 4">
    <name type="scientific">Bombyx mandarina</name>
    <name type="common">Wild silk moth</name>
    <name type="synonym">Wild silkworm</name>
    <dbReference type="NCBI Taxonomy" id="7092"/>
    <lineage>
        <taxon>Eukaryota</taxon>
        <taxon>Metazoa</taxon>
        <taxon>Ecdysozoa</taxon>
        <taxon>Arthropoda</taxon>
        <taxon>Hexapoda</taxon>
        <taxon>Insecta</taxon>
        <taxon>Pterygota</taxon>
        <taxon>Neoptera</taxon>
        <taxon>Endopterygota</taxon>
        <taxon>Lepidoptera</taxon>
        <taxon>Glossata</taxon>
        <taxon>Ditrysia</taxon>
        <taxon>Bombycoidea</taxon>
        <taxon>Bombycidae</taxon>
        <taxon>Bombycinae</taxon>
        <taxon>Bombyx</taxon>
    </lineage>
</organism>
<sequence length="1972" mass="222165">MTSQTENLKTNEFQRRRKLRLQQVREQSKDIAKKIRQRAKLEKLKQASDFDVFKQREYLMKQGELVKQLEVLYSKGIENVGSSHRSALEDRPDVVPKKLDLTKVRAREAASKLRRAKQEKLDEQKRILDRKLQAREVANELSRDKTIKASKKPSETHLQSTEMEEPSKDAQPVAQEQEKPSRNDIATQWEMEEPSTELEHNIPTLTLMDDKDTPTELNNNMPQKSDNSKRLDLFALSEGMPLSLRGSVVNEERVSVKESVNIVSEFLRNRAMRLRETDHISSLNKSQCGDLVGVKETILRTRSSRTEGKNLSNERLLRTSATASGSTGKKFITMYDHSTRDARSIPVVNNDEQYVTRDRETEEDAYVKAMRESNVDNSKSRENKEQTRIKNIRNRVAMTKESVEKEYKDTMNFLKSLPKDMNQPTRSSYMDENRQQLQQERRQHKMQCEFRKIQRECSRHKKTNGRRNSKSPINNFESGDFQYSWMPVPESDNNLAIHTIPTSVREGKVGNTVKFSKVDSYHEYRSRHKHTPPTKDISKENQATRRIEDLIVDNDVSDTTETSSVTSNVSSSENIRIQPKKTNVQNESEISEADRIIIYKILDSRKNKNFKKNNKLLTEIKQSLGSNVCSKKPVPSTTDEPEEKDSAEHVDEGVYEPVNDKGNLQKTNQNASHKPEGSKVCQCSKKSKDMEGAANHWDISDSSNRTSNLCVACKCACSKSKARQSPPPPLPSAATSTTSFKSATNAANNTTPDSGFIKLIETGGHEAGQFYIGASGFLKNDNYEVVIQLRKKYDENKLEEKTESTEVKQNTKETHLEPEAAAEDNAQSEREVSAVQHSNMDKSDAVTKASEINVNKDDVFPVLPPDTVTEAGQNDIASNQADSPKASLCDKGVETSFKLSYVMPSNAPKTDPGLRPGTSTYTQTSFSSPNNRPVFFHMSSSTSTAYMSPPELILPRCLKRGHCKHKERFYESSRVQSREKLEHYDQHHYNDHNEEYSCSCKRCIQIPNKRMSRKSRDSVCYKDCTKSKHTPSNTSSCLSSHRHKKCAKKSSSTKFNKNENQVSGNSKKCLNRHNTDNVTKKPLQSVYNLKYKDRPTFVQTNLNPVIKSYVSKLLTLNREGLKAVEVVNQDCSSVATPGSSIVNEPKNINRTKSAETQISLEQIKHIVKQKFLNENKNFPPPNECIMGDFQKSPLKQKPKLCRKKIVHKVKSFNVSKNLKPKATRVTQVSMEKLAISSSTSSMKDDTETSNKDKPSSKPTQITRKIETGGSVFKPSHSNLRCEETNKNNKEEKRNNKVSLSTNVKLQGQQNKIKNNMPITDQSRFNTRPCDWVLDESKQNKCEIPMTTGTQTVNEDLTYVKLAVDKLQNMEKIADLTEKCTKRLSNLAKVLEEVRKNKSLVYSQISSSDNTSGSEHRNEKMLNSKSPPYTQSDEDNELQNNQVFLGTKSVSSKDTTISSTEYIPFLNDIPKPPPTSFDSGDTHLSVSPVVKLPVNFDSHLLSSLEVNIKTRAKPPPALSRIHLKHGNDHIIPHELSTVLEVDSPMSLKLKNQSNNKSEIPVSSGNAEKVESKHETLSSSQNRETLVDPDLLKSNLEVPNHKIKLPRNNELSDVSKVQMMDLKQFNEIMLKPFITFQEHAKQCNILHSDFGSEIAKEIVTDEISSLHSDGSLPDVIAELLKRNVISEPFKYDTVSNINSTSISSESTMSVLALSKTRKDKKKSSVMFNTKENAAETSDSLSVSSNPDLEKAFKNLGMGWASSTLKKTKERLALSSSSNTSSSSLSQFKIKSFNNHEIPALVTDSVSSILNSSKNTKQKCVVPETSNVEQQTSLINSITVKDFLKNELAKKITFTNKTYKDDSEEFVSLFDTKIPEGMKHDSDNTREQPSMDSIPSGNNRARTSTPVQVYKSMTYQSSSTSNLSNGLFSNADDLSSVKGTSNSMKNHSASEKDDLLIPKLSLKTKMSSSDSSKSD</sequence>
<feature type="compositionally biased region" description="Basic and acidic residues" evidence="2">
    <location>
        <begin position="1871"/>
        <end position="1883"/>
    </location>
</feature>
<feature type="region of interest" description="Disordered" evidence="2">
    <location>
        <begin position="907"/>
        <end position="926"/>
    </location>
</feature>
<feature type="compositionally biased region" description="Low complexity" evidence="2">
    <location>
        <begin position="559"/>
        <end position="574"/>
    </location>
</feature>
<feature type="compositionally biased region" description="Polar residues" evidence="2">
    <location>
        <begin position="1049"/>
        <end position="1068"/>
    </location>
</feature>
<feature type="compositionally biased region" description="Basic and acidic residues" evidence="2">
    <location>
        <begin position="139"/>
        <end position="155"/>
    </location>
</feature>
<feature type="region of interest" description="Disordered" evidence="2">
    <location>
        <begin position="1871"/>
        <end position="1900"/>
    </location>
</feature>
<evidence type="ECO:0000313" key="3">
    <source>
        <dbReference type="Proteomes" id="UP000504629"/>
    </source>
</evidence>
<protein>
    <submittedName>
        <fullName evidence="4">Uncharacterized protein LOC114250335 isoform X1</fullName>
    </submittedName>
</protein>
<feature type="region of interest" description="Disordered" evidence="2">
    <location>
        <begin position="1048"/>
        <end position="1075"/>
    </location>
</feature>
<dbReference type="RefSeq" id="XP_028039963.1">
    <property type="nucleotide sequence ID" value="XM_028184162.1"/>
</dbReference>
<feature type="region of interest" description="Disordered" evidence="2">
    <location>
        <begin position="798"/>
        <end position="845"/>
    </location>
</feature>
<feature type="coiled-coil region" evidence="1">
    <location>
        <begin position="99"/>
        <end position="126"/>
    </location>
</feature>
<feature type="region of interest" description="Disordered" evidence="2">
    <location>
        <begin position="1403"/>
        <end position="1434"/>
    </location>
</feature>
<feature type="region of interest" description="Disordered" evidence="2">
    <location>
        <begin position="522"/>
        <end position="588"/>
    </location>
</feature>
<feature type="compositionally biased region" description="Polar residues" evidence="2">
    <location>
        <begin position="1548"/>
        <end position="1564"/>
    </location>
</feature>
<gene>
    <name evidence="4" type="primary">LOC114250335</name>
</gene>
<feature type="compositionally biased region" description="Low complexity" evidence="2">
    <location>
        <begin position="1956"/>
        <end position="1972"/>
    </location>
</feature>
<dbReference type="OrthoDB" id="6359887at2759"/>
<name>A0A6J2KEC1_BOMMA</name>
<dbReference type="GeneID" id="114250335"/>
<proteinExistence type="predicted"/>
<keyword evidence="1" id="KW-0175">Coiled coil</keyword>
<evidence type="ECO:0000313" key="4">
    <source>
        <dbReference type="RefSeq" id="XP_028039963.1"/>
    </source>
</evidence>
<feature type="compositionally biased region" description="Polar residues" evidence="2">
    <location>
        <begin position="917"/>
        <end position="926"/>
    </location>
</feature>
<feature type="compositionally biased region" description="Basic and acidic residues" evidence="2">
    <location>
        <begin position="1242"/>
        <end position="1255"/>
    </location>
</feature>
<evidence type="ECO:0000256" key="1">
    <source>
        <dbReference type="SAM" id="Coils"/>
    </source>
</evidence>
<feature type="compositionally biased region" description="Basic and acidic residues" evidence="2">
    <location>
        <begin position="798"/>
        <end position="818"/>
    </location>
</feature>
<dbReference type="Proteomes" id="UP000504629">
    <property type="component" value="Unplaced"/>
</dbReference>
<feature type="compositionally biased region" description="Polar residues" evidence="2">
    <location>
        <begin position="662"/>
        <end position="672"/>
    </location>
</feature>
<feature type="compositionally biased region" description="Low complexity" evidence="2">
    <location>
        <begin position="732"/>
        <end position="751"/>
    </location>
</feature>
<feature type="compositionally biased region" description="Polar residues" evidence="2">
    <location>
        <begin position="1884"/>
        <end position="1900"/>
    </location>
</feature>
<feature type="region of interest" description="Disordered" evidence="2">
    <location>
        <begin position="720"/>
        <end position="752"/>
    </location>
</feature>
<keyword evidence="3" id="KW-1185">Reference proteome</keyword>
<reference evidence="4" key="1">
    <citation type="submission" date="2025-08" db="UniProtKB">
        <authorList>
            <consortium name="RefSeq"/>
        </authorList>
    </citation>
    <scope>IDENTIFICATION</scope>
    <source>
        <tissue evidence="4">Silk gland</tissue>
    </source>
</reference>
<feature type="region of interest" description="Disordered" evidence="2">
    <location>
        <begin position="1915"/>
        <end position="1972"/>
    </location>
</feature>
<feature type="compositionally biased region" description="Basic and acidic residues" evidence="2">
    <location>
        <begin position="1279"/>
        <end position="1294"/>
    </location>
</feature>
<feature type="region of interest" description="Disordered" evidence="2">
    <location>
        <begin position="1233"/>
        <end position="1299"/>
    </location>
</feature>
<feature type="compositionally biased region" description="Polar residues" evidence="2">
    <location>
        <begin position="1915"/>
        <end position="1925"/>
    </location>
</feature>
<evidence type="ECO:0000256" key="2">
    <source>
        <dbReference type="SAM" id="MobiDB-lite"/>
    </source>
</evidence>
<dbReference type="KEGG" id="bman:114250335"/>
<feature type="compositionally biased region" description="Polar residues" evidence="2">
    <location>
        <begin position="1403"/>
        <end position="1412"/>
    </location>
</feature>
<feature type="compositionally biased region" description="Basic and acidic residues" evidence="2">
    <location>
        <begin position="536"/>
        <end position="549"/>
    </location>
</feature>
<feature type="region of interest" description="Disordered" evidence="2">
    <location>
        <begin position="627"/>
        <end position="680"/>
    </location>
</feature>
<accession>A0A6J2KEC1</accession>
<feature type="compositionally biased region" description="Polar residues" evidence="2">
    <location>
        <begin position="1934"/>
        <end position="1944"/>
    </location>
</feature>
<feature type="region of interest" description="Disordered" evidence="2">
    <location>
        <begin position="139"/>
        <end position="184"/>
    </location>
</feature>
<feature type="region of interest" description="Disordered" evidence="2">
    <location>
        <begin position="1548"/>
        <end position="1582"/>
    </location>
</feature>